<organism evidence="1 2">
    <name type="scientific">Vibrio panuliri</name>
    <dbReference type="NCBI Taxonomy" id="1381081"/>
    <lineage>
        <taxon>Bacteria</taxon>
        <taxon>Pseudomonadati</taxon>
        <taxon>Pseudomonadota</taxon>
        <taxon>Gammaproteobacteria</taxon>
        <taxon>Vibrionales</taxon>
        <taxon>Vibrionaceae</taxon>
        <taxon>Vibrio</taxon>
    </lineage>
</organism>
<dbReference type="OrthoDB" id="9778466at2"/>
<accession>A0A1Q9HAX5</accession>
<dbReference type="STRING" id="1381081.BIY22_11810"/>
<dbReference type="Gene3D" id="1.20.120.450">
    <property type="entry name" value="dinb family like domain"/>
    <property type="match status" value="1"/>
</dbReference>
<protein>
    <recommendedName>
        <fullName evidence="3">DinB-like domain-containing protein</fullName>
    </recommendedName>
</protein>
<evidence type="ECO:0000313" key="2">
    <source>
        <dbReference type="Proteomes" id="UP000186313"/>
    </source>
</evidence>
<reference evidence="1 2" key="1">
    <citation type="submission" date="2016-09" db="EMBL/GenBank/DDBJ databases">
        <title>Genomic Taxonomy of the Vibrionaceae.</title>
        <authorList>
            <person name="Gonzalez-Castillo A."/>
            <person name="Gomez-Gil B."/>
            <person name="Enciso-Ibarra K."/>
        </authorList>
    </citation>
    <scope>NUCLEOTIDE SEQUENCE [LARGE SCALE GENOMIC DNA]</scope>
    <source>
        <strain evidence="1 2">CAIM 703</strain>
    </source>
</reference>
<gene>
    <name evidence="1" type="ORF">BIY22_11810</name>
</gene>
<evidence type="ECO:0008006" key="3">
    <source>
        <dbReference type="Google" id="ProtNLM"/>
    </source>
</evidence>
<sequence length="241" mass="27496">MTINLFSEHLKHAKAIYRDANQFDEFKQTCLFLHSLVHVSGVGQLTQKSYEDELWQGLTTHDAKTAVNEKGRTVVYGMWHASRIEDITVNLLVAEQPQILDEQWLARIGSPISDTGNQLTQRELPSFSQMIDVDALRAYRQAVGFNTQKILSELEFADLQRRFSSDILQGVFQSHAVAQHPDSEWLVEFWGKKNVAGIIFMPVTRHNLLHINESKRAKAKARGYKPRLSEEKESFDSGVSI</sequence>
<dbReference type="EMBL" id="MJMJ01000043">
    <property type="protein sequence ID" value="OLQ86326.1"/>
    <property type="molecule type" value="Genomic_DNA"/>
</dbReference>
<name>A0A1Q9HAX5_9VIBR</name>
<evidence type="ECO:0000313" key="1">
    <source>
        <dbReference type="EMBL" id="OLQ86326.1"/>
    </source>
</evidence>
<comment type="caution">
    <text evidence="1">The sequence shown here is derived from an EMBL/GenBank/DDBJ whole genome shotgun (WGS) entry which is preliminary data.</text>
</comment>
<dbReference type="RefSeq" id="WP_075710206.1">
    <property type="nucleotide sequence ID" value="NZ_MJMJ01000043.1"/>
</dbReference>
<dbReference type="InterPro" id="IPR034660">
    <property type="entry name" value="DinB/YfiT-like"/>
</dbReference>
<dbReference type="AlphaFoldDB" id="A0A1Q9HAX5"/>
<proteinExistence type="predicted"/>
<dbReference type="Proteomes" id="UP000186313">
    <property type="component" value="Unassembled WGS sequence"/>
</dbReference>